<feature type="compositionally biased region" description="Low complexity" evidence="1">
    <location>
        <begin position="109"/>
        <end position="132"/>
    </location>
</feature>
<dbReference type="AlphaFoldDB" id="A0A370GC09"/>
<sequence length="267" mass="28900">MKKFLKIASIVVLLLVLAGGGTVYYFLKVKKYDVADEKVEKITNSDYKIDLPDDSDSSTDATGSGSDSSDKTASGTNDTKDNSTDGSTGTTVSGKSGDKNNIGSTTVQKTSSTTASTNGKTSTNTSTSTSTSKNDDKTNGSNIDSQDSNTVTVASIKDKYRPVFSNLEAQANDKVKSMLTLAFSEYQTKKENGESISFGYFYSKYNGAAADLEAKTDEVFNVVYGALKNDLKKHGYSTSHAKEFKEQYENEKSFRRSALMKKAMEHL</sequence>
<proteinExistence type="predicted"/>
<feature type="transmembrane region" description="Helical" evidence="2">
    <location>
        <begin position="7"/>
        <end position="27"/>
    </location>
</feature>
<evidence type="ECO:0000256" key="2">
    <source>
        <dbReference type="SAM" id="Phobius"/>
    </source>
</evidence>
<dbReference type="RefSeq" id="WP_114746564.1">
    <property type="nucleotide sequence ID" value="NZ_QQAY01000013.1"/>
</dbReference>
<feature type="region of interest" description="Disordered" evidence="1">
    <location>
        <begin position="47"/>
        <end position="149"/>
    </location>
</feature>
<evidence type="ECO:0000313" key="4">
    <source>
        <dbReference type="Proteomes" id="UP000255326"/>
    </source>
</evidence>
<evidence type="ECO:0000313" key="3">
    <source>
        <dbReference type="EMBL" id="RDI39984.1"/>
    </source>
</evidence>
<dbReference type="OrthoDB" id="2452361at2"/>
<keyword evidence="2" id="KW-0812">Transmembrane</keyword>
<gene>
    <name evidence="3" type="ORF">DFR59_1135</name>
</gene>
<dbReference type="Proteomes" id="UP000255326">
    <property type="component" value="Unassembled WGS sequence"/>
</dbReference>
<accession>A0A370GC09</accession>
<feature type="compositionally biased region" description="Low complexity" evidence="1">
    <location>
        <begin position="84"/>
        <end position="95"/>
    </location>
</feature>
<feature type="compositionally biased region" description="Polar residues" evidence="1">
    <location>
        <begin position="140"/>
        <end position="149"/>
    </location>
</feature>
<name>A0A370GC09_9BACI</name>
<keyword evidence="2" id="KW-0472">Membrane</keyword>
<keyword evidence="2" id="KW-1133">Transmembrane helix</keyword>
<dbReference type="EMBL" id="QQAY01000013">
    <property type="protein sequence ID" value="RDI39984.1"/>
    <property type="molecule type" value="Genomic_DNA"/>
</dbReference>
<keyword evidence="4" id="KW-1185">Reference proteome</keyword>
<organism evidence="3 4">
    <name type="scientific">Falsibacillus pallidus</name>
    <dbReference type="NCBI Taxonomy" id="493781"/>
    <lineage>
        <taxon>Bacteria</taxon>
        <taxon>Bacillati</taxon>
        <taxon>Bacillota</taxon>
        <taxon>Bacilli</taxon>
        <taxon>Bacillales</taxon>
        <taxon>Bacillaceae</taxon>
        <taxon>Falsibacillus</taxon>
    </lineage>
</organism>
<reference evidence="3 4" key="1">
    <citation type="submission" date="2018-07" db="EMBL/GenBank/DDBJ databases">
        <title>Genomic Encyclopedia of Type Strains, Phase IV (KMG-IV): sequencing the most valuable type-strain genomes for metagenomic binning, comparative biology and taxonomic classification.</title>
        <authorList>
            <person name="Goeker M."/>
        </authorList>
    </citation>
    <scope>NUCLEOTIDE SEQUENCE [LARGE SCALE GENOMIC DNA]</scope>
    <source>
        <strain evidence="3 4">DSM 25281</strain>
    </source>
</reference>
<comment type="caution">
    <text evidence="3">The sequence shown here is derived from an EMBL/GenBank/DDBJ whole genome shotgun (WGS) entry which is preliminary data.</text>
</comment>
<feature type="compositionally biased region" description="Low complexity" evidence="1">
    <location>
        <begin position="58"/>
        <end position="77"/>
    </location>
</feature>
<evidence type="ECO:0000256" key="1">
    <source>
        <dbReference type="SAM" id="MobiDB-lite"/>
    </source>
</evidence>
<protein>
    <submittedName>
        <fullName evidence="3">Uncharacterized protein</fullName>
    </submittedName>
</protein>